<dbReference type="PANTHER" id="PTHR42790">
    <property type="entry name" value="AMINOTRANSFERASE"/>
    <property type="match status" value="1"/>
</dbReference>
<dbReference type="EMBL" id="CP150637">
    <property type="protein sequence ID" value="WZW87231.1"/>
    <property type="molecule type" value="Genomic_DNA"/>
</dbReference>
<dbReference type="Pfam" id="PF00155">
    <property type="entry name" value="Aminotran_1_2"/>
    <property type="match status" value="1"/>
</dbReference>
<dbReference type="InterPro" id="IPR015424">
    <property type="entry name" value="PyrdxlP-dep_Trfase"/>
</dbReference>
<accession>A0ABZ3BYC2</accession>
<feature type="domain" description="Aminotransferase class I/classII large" evidence="5">
    <location>
        <begin position="51"/>
        <end position="390"/>
    </location>
</feature>
<evidence type="ECO:0000256" key="2">
    <source>
        <dbReference type="ARBA" id="ARBA00022576"/>
    </source>
</evidence>
<dbReference type="Proteomes" id="UP001449178">
    <property type="component" value="Chromosome"/>
</dbReference>
<dbReference type="PANTHER" id="PTHR42790:SF19">
    <property type="entry name" value="KYNURENINE_ALPHA-AMINOADIPATE AMINOTRANSFERASE, MITOCHONDRIAL"/>
    <property type="match status" value="1"/>
</dbReference>
<dbReference type="Gene3D" id="3.90.1150.10">
    <property type="entry name" value="Aspartate Aminotransferase, domain 1"/>
    <property type="match status" value="1"/>
</dbReference>
<keyword evidence="2 6" id="KW-0032">Aminotransferase</keyword>
<dbReference type="InterPro" id="IPR050859">
    <property type="entry name" value="Class-I_PLP-dep_aminotransf"/>
</dbReference>
<reference evidence="6 7" key="1">
    <citation type="submission" date="2024-03" db="EMBL/GenBank/DDBJ databases">
        <title>Complete Genome Sequence and Annotation of Ignatzschineria larvae DSM 13226.</title>
        <authorList>
            <person name="Cantrell E."/>
            <person name="Burcham Z.M."/>
        </authorList>
    </citation>
    <scope>NUCLEOTIDE SEQUENCE [LARGE SCALE GENOMIC DNA]</scope>
    <source>
        <strain evidence="6 7">DSM 13226</strain>
    </source>
</reference>
<proteinExistence type="predicted"/>
<evidence type="ECO:0000256" key="3">
    <source>
        <dbReference type="ARBA" id="ARBA00022679"/>
    </source>
</evidence>
<gene>
    <name evidence="6" type="ORF">WMO13_07560</name>
</gene>
<evidence type="ECO:0000313" key="7">
    <source>
        <dbReference type="Proteomes" id="UP001449178"/>
    </source>
</evidence>
<dbReference type="CDD" id="cd00609">
    <property type="entry name" value="AAT_like"/>
    <property type="match status" value="1"/>
</dbReference>
<sequence length="404" mass="44238">MADLESLFAKRVQGSQSSIVRDLLQYSKMPNIVSLAGGIPAADMFDMEGINAALNEVIASGSVNAYQYSTTDGEEVLREEIVRMIADRNIVATPDEVVVTSGSQQGLDLIARTFLEEGDTILVERPTYLAAIQGFKMTGATVEDIAGGADGIDVDALEARLKKGPVKALYIVPTFANPTGSTLSTEKRQRILALAVKYHFVIFEDDPYGEIRFTDSKVKPIYSLAKSDEEKAHIIYLSSFSKVLVPGLRLGFIVTNKAIRNKIVLCKQAVDLHTPVLSQLIVANYLKSGRLQPRIKAISKAYQARCQMLIDSLRKHLGDRITFAEPTGGMFLWARLPKGVDATKLLQYAIEEEVVFVPGAAFYVGAPEVETLRLSFATITDQIADEAGRRLAAALDRYQVEEAS</sequence>
<keyword evidence="7" id="KW-1185">Reference proteome</keyword>
<dbReference type="SUPFAM" id="SSF53383">
    <property type="entry name" value="PLP-dependent transferases"/>
    <property type="match status" value="1"/>
</dbReference>
<evidence type="ECO:0000256" key="1">
    <source>
        <dbReference type="ARBA" id="ARBA00001933"/>
    </source>
</evidence>
<organism evidence="6 7">
    <name type="scientific">Ignatzschineria larvae DSM 13226</name>
    <dbReference type="NCBI Taxonomy" id="1111732"/>
    <lineage>
        <taxon>Bacteria</taxon>
        <taxon>Pseudomonadati</taxon>
        <taxon>Pseudomonadota</taxon>
        <taxon>Gammaproteobacteria</taxon>
        <taxon>Cardiobacteriales</taxon>
        <taxon>Ignatzschineriaceae</taxon>
        <taxon>Ignatzschineria</taxon>
    </lineage>
</organism>
<evidence type="ECO:0000313" key="6">
    <source>
        <dbReference type="EMBL" id="WZW87231.1"/>
    </source>
</evidence>
<keyword evidence="3" id="KW-0808">Transferase</keyword>
<keyword evidence="4" id="KW-0663">Pyridoxal phosphate</keyword>
<comment type="cofactor">
    <cofactor evidence="1">
        <name>pyridoxal 5'-phosphate</name>
        <dbReference type="ChEBI" id="CHEBI:597326"/>
    </cofactor>
</comment>
<dbReference type="InterPro" id="IPR015421">
    <property type="entry name" value="PyrdxlP-dep_Trfase_major"/>
</dbReference>
<dbReference type="Gene3D" id="3.40.640.10">
    <property type="entry name" value="Type I PLP-dependent aspartate aminotransferase-like (Major domain)"/>
    <property type="match status" value="1"/>
</dbReference>
<name>A0ABZ3BYC2_9GAMM</name>
<protein>
    <submittedName>
        <fullName evidence="6">PLP-dependent aminotransferase family protein</fullName>
    </submittedName>
</protein>
<dbReference type="RefSeq" id="WP_026879177.1">
    <property type="nucleotide sequence ID" value="NZ_AZOD01000027.1"/>
</dbReference>
<dbReference type="InterPro" id="IPR015422">
    <property type="entry name" value="PyrdxlP-dep_Trfase_small"/>
</dbReference>
<dbReference type="InterPro" id="IPR004839">
    <property type="entry name" value="Aminotransferase_I/II_large"/>
</dbReference>
<evidence type="ECO:0000256" key="4">
    <source>
        <dbReference type="ARBA" id="ARBA00022898"/>
    </source>
</evidence>
<evidence type="ECO:0000259" key="5">
    <source>
        <dbReference type="Pfam" id="PF00155"/>
    </source>
</evidence>
<dbReference type="GO" id="GO:0008483">
    <property type="term" value="F:transaminase activity"/>
    <property type="evidence" value="ECO:0007669"/>
    <property type="project" value="UniProtKB-KW"/>
</dbReference>